<comment type="caution">
    <text evidence="6">The sequence shown here is derived from an EMBL/GenBank/DDBJ whole genome shotgun (WGS) entry which is preliminary data.</text>
</comment>
<dbReference type="GO" id="GO:0016709">
    <property type="term" value="F:oxidoreductase activity, acting on paired donors, with incorporation or reduction of molecular oxygen, NAD(P)H as one donor, and incorporation of one atom of oxygen"/>
    <property type="evidence" value="ECO:0007669"/>
    <property type="project" value="UniProtKB-ARBA"/>
</dbReference>
<dbReference type="EMBL" id="PKLZ01000008">
    <property type="protein sequence ID" value="PLW82404.1"/>
    <property type="molecule type" value="Genomic_DNA"/>
</dbReference>
<sequence length="562" mass="62660">MVSTYTNPEYPYRKSPDQSAASPVHHPVIIIGGGPAGLAAAMDLALHGVASVVLDDNNTVSVGSRAICIAKRTLEICDRYGCAEPMINKGVTWNLGRVYFHEDQIYEFNLLPESHHKVPAFINLQQYYFEEYMVERCMEMPLIDLRWLHKVAAVDSSTEQATVVVDTEDGPYTMTCDYLLVADGANSPIRDSLGLESKGQVFEDRFLIADIVMKADFPAERRFWFDAPFHPGQSTLLHKQADNVWRIDFQLGWDADPEEEKKIEKIRPRIEAMLGKETEWDLEWASVYTFRCRKMDSFIHQRVLFMGDAAHQVSPFGARGANGALQGVENLCWKLAAVLKGHAAPSLLTTYDTERQHGASENILHSTRATDFMTPKNRTTRILRDTVLDLAREFPFARSLVNSGRLSTPCTYEDSQLNTADSDVFSTAMRPGSACIDAPVTTAEGPAWLLNKLGDRFVLLVYGDGDTEQQQALATAVRELHTSGIRADVLRVTRNTSPAAEPGEIGDPDGILAQRYDMQPGTVYLIRPDQHVAARWRKMDAELVIKAVHKALGASMTQEQPA</sequence>
<dbReference type="Gene3D" id="3.40.30.120">
    <property type="match status" value="1"/>
</dbReference>
<comment type="cofactor">
    <cofactor evidence="1">
        <name>FAD</name>
        <dbReference type="ChEBI" id="CHEBI:57692"/>
    </cofactor>
</comment>
<evidence type="ECO:0000259" key="5">
    <source>
        <dbReference type="Pfam" id="PF01494"/>
    </source>
</evidence>
<feature type="region of interest" description="Disordered" evidence="4">
    <location>
        <begin position="1"/>
        <end position="21"/>
    </location>
</feature>
<dbReference type="Gene3D" id="3.50.50.60">
    <property type="entry name" value="FAD/NAD(P)-binding domain"/>
    <property type="match status" value="1"/>
</dbReference>
<evidence type="ECO:0000256" key="4">
    <source>
        <dbReference type="SAM" id="MobiDB-lite"/>
    </source>
</evidence>
<dbReference type="SUPFAM" id="SSF51905">
    <property type="entry name" value="FAD/NAD(P)-binding domain"/>
    <property type="match status" value="1"/>
</dbReference>
<organism evidence="6 7">
    <name type="scientific">Kineobactrum sediminis</name>
    <dbReference type="NCBI Taxonomy" id="1905677"/>
    <lineage>
        <taxon>Bacteria</taxon>
        <taxon>Pseudomonadati</taxon>
        <taxon>Pseudomonadota</taxon>
        <taxon>Gammaproteobacteria</taxon>
        <taxon>Cellvibrionales</taxon>
        <taxon>Halieaceae</taxon>
        <taxon>Kineobactrum</taxon>
    </lineage>
</organism>
<dbReference type="InterPro" id="IPR002938">
    <property type="entry name" value="FAD-bd"/>
</dbReference>
<dbReference type="AlphaFoldDB" id="A0A2N5Y1Y7"/>
<dbReference type="Proteomes" id="UP000234845">
    <property type="component" value="Unassembled WGS sequence"/>
</dbReference>
<keyword evidence="2" id="KW-0285">Flavoprotein</keyword>
<evidence type="ECO:0000256" key="1">
    <source>
        <dbReference type="ARBA" id="ARBA00001974"/>
    </source>
</evidence>
<feature type="domain" description="FAD-binding" evidence="5">
    <location>
        <begin position="27"/>
        <end position="360"/>
    </location>
</feature>
<dbReference type="InterPro" id="IPR036188">
    <property type="entry name" value="FAD/NAD-bd_sf"/>
</dbReference>
<dbReference type="NCBIfam" id="NF006002">
    <property type="entry name" value="PRK08132.1"/>
    <property type="match status" value="1"/>
</dbReference>
<evidence type="ECO:0000256" key="2">
    <source>
        <dbReference type="ARBA" id="ARBA00022630"/>
    </source>
</evidence>
<dbReference type="OrthoDB" id="8672648at2"/>
<reference evidence="7" key="1">
    <citation type="submission" date="2017-11" db="EMBL/GenBank/DDBJ databases">
        <title>The draft genome sequence of Chromatocurvus sp. F02.</title>
        <authorList>
            <person name="Du Z.-J."/>
            <person name="Chang Y.-Q."/>
        </authorList>
    </citation>
    <scope>NUCLEOTIDE SEQUENCE [LARGE SCALE GENOMIC DNA]</scope>
    <source>
        <strain evidence="7">F02</strain>
    </source>
</reference>
<dbReference type="PANTHER" id="PTHR43004:SF19">
    <property type="entry name" value="BINDING MONOOXYGENASE, PUTATIVE (JCVI)-RELATED"/>
    <property type="match status" value="1"/>
</dbReference>
<dbReference type="Pfam" id="PF01494">
    <property type="entry name" value="FAD_binding_3"/>
    <property type="match status" value="1"/>
</dbReference>
<dbReference type="GO" id="GO:0071949">
    <property type="term" value="F:FAD binding"/>
    <property type="evidence" value="ECO:0007669"/>
    <property type="project" value="InterPro"/>
</dbReference>
<evidence type="ECO:0000256" key="3">
    <source>
        <dbReference type="ARBA" id="ARBA00022827"/>
    </source>
</evidence>
<dbReference type="PANTHER" id="PTHR43004">
    <property type="entry name" value="TRK SYSTEM POTASSIUM UPTAKE PROTEIN"/>
    <property type="match status" value="1"/>
</dbReference>
<evidence type="ECO:0000313" key="7">
    <source>
        <dbReference type="Proteomes" id="UP000234845"/>
    </source>
</evidence>
<keyword evidence="3" id="KW-0274">FAD</keyword>
<proteinExistence type="predicted"/>
<keyword evidence="7" id="KW-1185">Reference proteome</keyword>
<accession>A0A2N5Y1Y7</accession>
<gene>
    <name evidence="6" type="ORF">CWI75_11620</name>
</gene>
<dbReference type="RefSeq" id="WP_101521656.1">
    <property type="nucleotide sequence ID" value="NZ_PKLZ01000008.1"/>
</dbReference>
<dbReference type="Gene3D" id="3.30.70.2450">
    <property type="match status" value="1"/>
</dbReference>
<name>A0A2N5Y1Y7_9GAMM</name>
<dbReference type="PRINTS" id="PR00420">
    <property type="entry name" value="RNGMNOXGNASE"/>
</dbReference>
<evidence type="ECO:0000313" key="6">
    <source>
        <dbReference type="EMBL" id="PLW82404.1"/>
    </source>
</evidence>
<protein>
    <submittedName>
        <fullName evidence="6">FAD-dependent oxidoreductase</fullName>
    </submittedName>
</protein>
<dbReference type="InterPro" id="IPR050641">
    <property type="entry name" value="RIFMO-like"/>
</dbReference>